<evidence type="ECO:0000313" key="2">
    <source>
        <dbReference type="Proteomes" id="UP000033847"/>
    </source>
</evidence>
<evidence type="ECO:0000313" key="1">
    <source>
        <dbReference type="EMBL" id="KKS36748.1"/>
    </source>
</evidence>
<comment type="caution">
    <text evidence="1">The sequence shown here is derived from an EMBL/GenBank/DDBJ whole genome shotgun (WGS) entry which is preliminary data.</text>
</comment>
<dbReference type="Proteomes" id="UP000033847">
    <property type="component" value="Unassembled WGS sequence"/>
</dbReference>
<dbReference type="EMBL" id="LCCU01000022">
    <property type="protein sequence ID" value="KKS36748.1"/>
    <property type="molecule type" value="Genomic_DNA"/>
</dbReference>
<dbReference type="SUPFAM" id="SSF52540">
    <property type="entry name" value="P-loop containing nucleoside triphosphate hydrolases"/>
    <property type="match status" value="1"/>
</dbReference>
<protein>
    <recommendedName>
        <fullName evidence="3">NACHT domain-containing protein</fullName>
    </recommendedName>
</protein>
<gene>
    <name evidence="1" type="ORF">UV00_C0022G0009</name>
</gene>
<accession>A0A0G1BH13</accession>
<dbReference type="InterPro" id="IPR027417">
    <property type="entry name" value="P-loop_NTPase"/>
</dbReference>
<organism evidence="1 2">
    <name type="scientific">candidate division WWE3 bacterium GW2011_GWF1_42_14</name>
    <dbReference type="NCBI Taxonomy" id="1619138"/>
    <lineage>
        <taxon>Bacteria</taxon>
        <taxon>Katanobacteria</taxon>
    </lineage>
</organism>
<reference evidence="1 2" key="1">
    <citation type="journal article" date="2015" name="Nature">
        <title>rRNA introns, odd ribosomes, and small enigmatic genomes across a large radiation of phyla.</title>
        <authorList>
            <person name="Brown C.T."/>
            <person name="Hug L.A."/>
            <person name="Thomas B.C."/>
            <person name="Sharon I."/>
            <person name="Castelle C.J."/>
            <person name="Singh A."/>
            <person name="Wilkins M.J."/>
            <person name="Williams K.H."/>
            <person name="Banfield J.F."/>
        </authorList>
    </citation>
    <scope>NUCLEOTIDE SEQUENCE [LARGE SCALE GENOMIC DNA]</scope>
</reference>
<evidence type="ECO:0008006" key="3">
    <source>
        <dbReference type="Google" id="ProtNLM"/>
    </source>
</evidence>
<name>A0A0G1BH13_UNCKA</name>
<dbReference type="PATRIC" id="fig|1619138.3.peg.844"/>
<sequence length="1417" mass="163159">MKKVIYQWKRYWIPFKNDGINLTDHGFLEDPSGEFGKYVSPNLATLDDLKKLGCLILVGEPGIGKSTEIEYLYHTTREEVGEDHTLWINLKNVMTPDSFINWLLNDPRYKKWSENNEPLYLFLDSFDEGTFSFPRFANAFSTLLTDNRENIPNLYLRISCRTALWPSYMEGSLVALWEEENCQTHELCPLTKKDVEVALDARGIDKKAFLAEVVSKEVSGLAGKPLTLNFLMDVFMENKGHLPDKKSDIYSRGCELLALEPDVSRRVNPSVKPKLNLPQKIAVAERIAIATLIGGKPIIAIENEDKLLANEIGITQLHGREIVDDVPVTLRDEEIKEVLNTGLFSARGNGKIGWAHQTYGEYLAARYIVRHQLPWRQIQSLLFQDPLKIGIFQVVPQLYEVGAWLASLEPSFFDNAVLLDPEFLLLSDANVITDQQKQALVEQLLIRLDRGELVDRWETFNDTNYKKLNHPNIAAQLQLYIHDSSKDIVVRRAAIDIARACQVSSLEDLLVNIALDGDDNLSIRVHAALTVAHIGSEESKQALKPLADAGFPDDPEDELKGAVLRALWPNHISTLEVFSLITPPKKRSFHGAYYGFVDKELAESLRSEDVLPALSWIEANALTPERLEYFLGTLSDAIMLKAWEEIADPQVLEKFAYISHARLKEFAGIVGDRALSEKIATKFQKALDAQDEGRRSLIKRLVQIINEKDKSDNRKAFILYHRSNVRLFNPADLEWLIQWLDEEKDAAIQKIIAEIVFRIFDINSTQDIDLVYKARQRNAALEEETRSWFEPVRFDSEWANTQRENWVDQQKWQEKHEHDKREEILKVIYPDKITELLEKSEAGDMDSWWLIGRNLCMYQHELDDCRFEDLPGWKVIDKETQNRIIECGRRFLAEQESKPEIWLGKGKIYFPAIAGYRAIKAFHEREPEFIEKQNSEFWKRWAPITLGMPLVSNDPENGKIIALAYKYAPDEVIATLDVLIDHEAQRYNGLLINDLLEDCLDQRMSKFLLDKAQKQEFSPKAAGEIIRFLLHHNDIATKEFVKSKIQVPLPTNEQEKEEVISSAASLLQNAVKEDWEFLWNLILKDNEFGRVLIFRAHDSPLRGSSVLQDISEPQLADLFIWLTNEFPPEEYHQPEGVGTVTPQISIGEWRDAVIRLLMERGTAEACRQIEKIANALPNYKWIRQYTLVEARRIANQKSWQPPEVNNLFKLVENHDLRLINSPNELMDSVLDSISRFQQIMHAPQQPRVIRLWNQDRRRKKQPVISWPKDELDLSDELATHLNEDLKNRGIFVGREMVVTRINRLDIHIKVFGRDHLGRPTNPSEVIIEVKGCWHPELDTAMETQLVGKYLSVDGCHHGIYLVGWFNCDAWNDSSDSRRQKAPNLTLEQAREQFGMQAQELSQKDSTRVESFILDARI</sequence>
<proteinExistence type="predicted"/>